<protein>
    <submittedName>
        <fullName evidence="2">Alpha/beta hydrolase</fullName>
    </submittedName>
</protein>
<proteinExistence type="predicted"/>
<evidence type="ECO:0000259" key="1">
    <source>
        <dbReference type="Pfam" id="PF12697"/>
    </source>
</evidence>
<dbReference type="InterPro" id="IPR000073">
    <property type="entry name" value="AB_hydrolase_1"/>
</dbReference>
<sequence>MMIFLLIVGGVVALMALGYAYHVAASRRDRRRFTNTGRWIELGDRRKLFVVEKGTGSLTVLFDSGIAATHLNWRDIQQQVSQFACTLSYDRFGLGWSSASYTDRTPANIARELHEALHFANIKPPYVLVGHSFGGMVMRRFALLFPTEVIGLVLVDPMRCCEWPPINAGRQSTLNRGVRCMRYAIPAAYVGLARLAVTSALCGSGNLARRVANVSGEGGQYVLGRVTGELAKMPRAIWPVIAAHWSRPDFYKGMQSHIEAVPQTVREMCDAGPIADVPILVLTPGRSTPLDQDELNRIGPNIREVIATESAHWIHLDQPQLVVQSILEMTQRRLGI</sequence>
<keyword evidence="2" id="KW-0378">Hydrolase</keyword>
<reference evidence="2" key="1">
    <citation type="submission" date="2023-03" db="EMBL/GenBank/DDBJ databases">
        <title>Edaphobacter sp.</title>
        <authorList>
            <person name="Huber K.J."/>
            <person name="Papendorf J."/>
            <person name="Pilke C."/>
            <person name="Bunk B."/>
            <person name="Sproeer C."/>
            <person name="Pester M."/>
        </authorList>
    </citation>
    <scope>NUCLEOTIDE SEQUENCE</scope>
    <source>
        <strain evidence="2">DSM 110680</strain>
    </source>
</reference>
<dbReference type="InterPro" id="IPR050266">
    <property type="entry name" value="AB_hydrolase_sf"/>
</dbReference>
<gene>
    <name evidence="2" type="ORF">P8935_16025</name>
</gene>
<dbReference type="Pfam" id="PF12697">
    <property type="entry name" value="Abhydrolase_6"/>
    <property type="match status" value="1"/>
</dbReference>
<dbReference type="EMBL" id="CP121196">
    <property type="protein sequence ID" value="XBH16072.1"/>
    <property type="molecule type" value="Genomic_DNA"/>
</dbReference>
<accession>A0AAU7DDF4</accession>
<dbReference type="GO" id="GO:0016787">
    <property type="term" value="F:hydrolase activity"/>
    <property type="evidence" value="ECO:0007669"/>
    <property type="project" value="UniProtKB-KW"/>
</dbReference>
<dbReference type="Gene3D" id="3.40.50.1820">
    <property type="entry name" value="alpha/beta hydrolase"/>
    <property type="match status" value="1"/>
</dbReference>
<dbReference type="AlphaFoldDB" id="A0AAU7DDF4"/>
<evidence type="ECO:0000313" key="2">
    <source>
        <dbReference type="EMBL" id="XBH16072.1"/>
    </source>
</evidence>
<dbReference type="PANTHER" id="PTHR43798">
    <property type="entry name" value="MONOACYLGLYCEROL LIPASE"/>
    <property type="match status" value="1"/>
</dbReference>
<dbReference type="SUPFAM" id="SSF53474">
    <property type="entry name" value="alpha/beta-Hydrolases"/>
    <property type="match status" value="1"/>
</dbReference>
<dbReference type="InterPro" id="IPR029058">
    <property type="entry name" value="AB_hydrolase_fold"/>
</dbReference>
<dbReference type="GO" id="GO:0016020">
    <property type="term" value="C:membrane"/>
    <property type="evidence" value="ECO:0007669"/>
    <property type="project" value="TreeGrafter"/>
</dbReference>
<dbReference type="RefSeq" id="WP_348261303.1">
    <property type="nucleotide sequence ID" value="NZ_CP121196.1"/>
</dbReference>
<organism evidence="2">
    <name type="scientific">Telmatobacter sp. DSM 110680</name>
    <dbReference type="NCBI Taxonomy" id="3036704"/>
    <lineage>
        <taxon>Bacteria</taxon>
        <taxon>Pseudomonadati</taxon>
        <taxon>Acidobacteriota</taxon>
        <taxon>Terriglobia</taxon>
        <taxon>Terriglobales</taxon>
        <taxon>Acidobacteriaceae</taxon>
        <taxon>Telmatobacter</taxon>
    </lineage>
</organism>
<dbReference type="PANTHER" id="PTHR43798:SF33">
    <property type="entry name" value="HYDROLASE, PUTATIVE (AFU_ORTHOLOGUE AFUA_2G14860)-RELATED"/>
    <property type="match status" value="1"/>
</dbReference>
<feature type="domain" description="AB hydrolase-1" evidence="1">
    <location>
        <begin position="60"/>
        <end position="324"/>
    </location>
</feature>
<name>A0AAU7DDF4_9BACT</name>